<feature type="compositionally biased region" description="Low complexity" evidence="1">
    <location>
        <begin position="1"/>
        <end position="22"/>
    </location>
</feature>
<sequence length="100" mass="10978">MPSRPRSTFASPLSRSSFSPISNVLHGKGQGDHKATGKMLWTMYPTARSSNVAPSPIPHVEPNDQSILPKPRSRHSQEAEHKLPWHVYNPGTITTAATLI</sequence>
<proteinExistence type="predicted"/>
<dbReference type="HOGENOM" id="CLU_2305615_0_0_1"/>
<accession>A0A067MXV7</accession>
<protein>
    <submittedName>
        <fullName evidence="2">Uncharacterized protein</fullName>
    </submittedName>
</protein>
<reference evidence="3" key="1">
    <citation type="journal article" date="2014" name="Proc. Natl. Acad. Sci. U.S.A.">
        <title>Extensive sampling of basidiomycete genomes demonstrates inadequacy of the white-rot/brown-rot paradigm for wood decay fungi.</title>
        <authorList>
            <person name="Riley R."/>
            <person name="Salamov A.A."/>
            <person name="Brown D.W."/>
            <person name="Nagy L.G."/>
            <person name="Floudas D."/>
            <person name="Held B.W."/>
            <person name="Levasseur A."/>
            <person name="Lombard V."/>
            <person name="Morin E."/>
            <person name="Otillar R."/>
            <person name="Lindquist E.A."/>
            <person name="Sun H."/>
            <person name="LaButti K.M."/>
            <person name="Schmutz J."/>
            <person name="Jabbour D."/>
            <person name="Luo H."/>
            <person name="Baker S.E."/>
            <person name="Pisabarro A.G."/>
            <person name="Walton J.D."/>
            <person name="Blanchette R.A."/>
            <person name="Henrissat B."/>
            <person name="Martin F."/>
            <person name="Cullen D."/>
            <person name="Hibbett D.S."/>
            <person name="Grigoriev I.V."/>
        </authorList>
    </citation>
    <scope>NUCLEOTIDE SEQUENCE [LARGE SCALE GENOMIC DNA]</scope>
    <source>
        <strain evidence="3">FD-172 SS1</strain>
    </source>
</reference>
<organism evidence="2 3">
    <name type="scientific">Botryobasidium botryosum (strain FD-172 SS1)</name>
    <dbReference type="NCBI Taxonomy" id="930990"/>
    <lineage>
        <taxon>Eukaryota</taxon>
        <taxon>Fungi</taxon>
        <taxon>Dikarya</taxon>
        <taxon>Basidiomycota</taxon>
        <taxon>Agaricomycotina</taxon>
        <taxon>Agaricomycetes</taxon>
        <taxon>Cantharellales</taxon>
        <taxon>Botryobasidiaceae</taxon>
        <taxon>Botryobasidium</taxon>
    </lineage>
</organism>
<keyword evidence="3" id="KW-1185">Reference proteome</keyword>
<dbReference type="InParanoid" id="A0A067MXV7"/>
<evidence type="ECO:0000313" key="2">
    <source>
        <dbReference type="EMBL" id="KDQ19540.1"/>
    </source>
</evidence>
<evidence type="ECO:0000256" key="1">
    <source>
        <dbReference type="SAM" id="MobiDB-lite"/>
    </source>
</evidence>
<dbReference type="Proteomes" id="UP000027195">
    <property type="component" value="Unassembled WGS sequence"/>
</dbReference>
<gene>
    <name evidence="2" type="ORF">BOTBODRAFT_170620</name>
</gene>
<dbReference type="EMBL" id="KL198019">
    <property type="protein sequence ID" value="KDQ19540.1"/>
    <property type="molecule type" value="Genomic_DNA"/>
</dbReference>
<evidence type="ECO:0000313" key="3">
    <source>
        <dbReference type="Proteomes" id="UP000027195"/>
    </source>
</evidence>
<feature type="region of interest" description="Disordered" evidence="1">
    <location>
        <begin position="1"/>
        <end position="85"/>
    </location>
</feature>
<dbReference type="AlphaFoldDB" id="A0A067MXV7"/>
<name>A0A067MXV7_BOTB1</name>